<evidence type="ECO:0000313" key="1">
    <source>
        <dbReference type="EMBL" id="RRT35531.1"/>
    </source>
</evidence>
<sequence>DVADVGVLQECDRADDWSIKGSVAGSISECVAEATTARGRSSRRLVGSEVVAHVGKESYLVWKQREEMRQGKTLTEEAMVQPTRCSRAMVES</sequence>
<proteinExistence type="predicted"/>
<organism evidence="1 2">
    <name type="scientific">Ensete ventricosum</name>
    <name type="common">Abyssinian banana</name>
    <name type="synonym">Musa ensete</name>
    <dbReference type="NCBI Taxonomy" id="4639"/>
    <lineage>
        <taxon>Eukaryota</taxon>
        <taxon>Viridiplantae</taxon>
        <taxon>Streptophyta</taxon>
        <taxon>Embryophyta</taxon>
        <taxon>Tracheophyta</taxon>
        <taxon>Spermatophyta</taxon>
        <taxon>Magnoliopsida</taxon>
        <taxon>Liliopsida</taxon>
        <taxon>Zingiberales</taxon>
        <taxon>Musaceae</taxon>
        <taxon>Ensete</taxon>
    </lineage>
</organism>
<name>A0A426X7T0_ENSVE</name>
<accession>A0A426X7T0</accession>
<protein>
    <submittedName>
        <fullName evidence="1">Uncharacterized protein</fullName>
    </submittedName>
</protein>
<dbReference type="EMBL" id="AMZH03024907">
    <property type="protein sequence ID" value="RRT35531.1"/>
    <property type="molecule type" value="Genomic_DNA"/>
</dbReference>
<evidence type="ECO:0000313" key="2">
    <source>
        <dbReference type="Proteomes" id="UP000287651"/>
    </source>
</evidence>
<gene>
    <name evidence="1" type="ORF">B296_00056974</name>
</gene>
<feature type="non-terminal residue" evidence="1">
    <location>
        <position position="1"/>
    </location>
</feature>
<reference evidence="1 2" key="1">
    <citation type="journal article" date="2014" name="Agronomy (Basel)">
        <title>A Draft Genome Sequence for Ensete ventricosum, the Drought-Tolerant Tree Against Hunger.</title>
        <authorList>
            <person name="Harrison J."/>
            <person name="Moore K.A."/>
            <person name="Paszkiewicz K."/>
            <person name="Jones T."/>
            <person name="Grant M."/>
            <person name="Ambacheew D."/>
            <person name="Muzemil S."/>
            <person name="Studholme D.J."/>
        </authorList>
    </citation>
    <scope>NUCLEOTIDE SEQUENCE [LARGE SCALE GENOMIC DNA]</scope>
</reference>
<dbReference type="AlphaFoldDB" id="A0A426X7T0"/>
<comment type="caution">
    <text evidence="1">The sequence shown here is derived from an EMBL/GenBank/DDBJ whole genome shotgun (WGS) entry which is preliminary data.</text>
</comment>
<dbReference type="Proteomes" id="UP000287651">
    <property type="component" value="Unassembled WGS sequence"/>
</dbReference>